<reference evidence="2 3" key="1">
    <citation type="submission" date="2023-03" db="EMBL/GenBank/DDBJ databases">
        <title>High-quality genome of Scylla paramamosain provides insights in environmental adaptation.</title>
        <authorList>
            <person name="Zhang L."/>
        </authorList>
    </citation>
    <scope>NUCLEOTIDE SEQUENCE [LARGE SCALE GENOMIC DNA]</scope>
    <source>
        <strain evidence="2">LZ_2023a</strain>
        <tissue evidence="2">Muscle</tissue>
    </source>
</reference>
<organism evidence="2 3">
    <name type="scientific">Scylla paramamosain</name>
    <name type="common">Mud crab</name>
    <dbReference type="NCBI Taxonomy" id="85552"/>
    <lineage>
        <taxon>Eukaryota</taxon>
        <taxon>Metazoa</taxon>
        <taxon>Ecdysozoa</taxon>
        <taxon>Arthropoda</taxon>
        <taxon>Crustacea</taxon>
        <taxon>Multicrustacea</taxon>
        <taxon>Malacostraca</taxon>
        <taxon>Eumalacostraca</taxon>
        <taxon>Eucarida</taxon>
        <taxon>Decapoda</taxon>
        <taxon>Pleocyemata</taxon>
        <taxon>Brachyura</taxon>
        <taxon>Eubrachyura</taxon>
        <taxon>Portunoidea</taxon>
        <taxon>Portunidae</taxon>
        <taxon>Portuninae</taxon>
        <taxon>Scylla</taxon>
    </lineage>
</organism>
<proteinExistence type="predicted"/>
<dbReference type="EMBL" id="JARAKH010000019">
    <property type="protein sequence ID" value="KAK8394261.1"/>
    <property type="molecule type" value="Genomic_DNA"/>
</dbReference>
<feature type="compositionally biased region" description="Polar residues" evidence="1">
    <location>
        <begin position="60"/>
        <end position="72"/>
    </location>
</feature>
<dbReference type="AlphaFoldDB" id="A0AAW0U3B9"/>
<dbReference type="Proteomes" id="UP001487740">
    <property type="component" value="Unassembled WGS sequence"/>
</dbReference>
<accession>A0AAW0U3B9</accession>
<name>A0AAW0U3B9_SCYPA</name>
<gene>
    <name evidence="2" type="ORF">O3P69_006452</name>
</gene>
<evidence type="ECO:0000313" key="2">
    <source>
        <dbReference type="EMBL" id="KAK8394261.1"/>
    </source>
</evidence>
<protein>
    <submittedName>
        <fullName evidence="2">Uncharacterized protein</fullName>
    </submittedName>
</protein>
<sequence>MLPCCEKLPHAQFQADRLIFRGHDDDSLSELSELILDPESIRQSKENCRASLTEEIKQSYRPQSPSQCNETGRSSRKTTEVEETGFPSSSLDKEWRSSWECPGCKSEQPTPTLNDLDLANDILGYHDDAIRKACWRVKVGEAPLLVPERRPHRPLIL</sequence>
<evidence type="ECO:0000256" key="1">
    <source>
        <dbReference type="SAM" id="MobiDB-lite"/>
    </source>
</evidence>
<evidence type="ECO:0000313" key="3">
    <source>
        <dbReference type="Proteomes" id="UP001487740"/>
    </source>
</evidence>
<keyword evidence="3" id="KW-1185">Reference proteome</keyword>
<comment type="caution">
    <text evidence="2">The sequence shown here is derived from an EMBL/GenBank/DDBJ whole genome shotgun (WGS) entry which is preliminary data.</text>
</comment>
<feature type="region of interest" description="Disordered" evidence="1">
    <location>
        <begin position="54"/>
        <end position="107"/>
    </location>
</feature>